<evidence type="ECO:0000256" key="4">
    <source>
        <dbReference type="ARBA" id="ARBA00022645"/>
    </source>
</evidence>
<evidence type="ECO:0000256" key="11">
    <source>
        <dbReference type="ARBA" id="ARBA00023049"/>
    </source>
</evidence>
<dbReference type="InterPro" id="IPR000834">
    <property type="entry name" value="Peptidase_M14"/>
</dbReference>
<dbReference type="CDD" id="cd03860">
    <property type="entry name" value="M14_CP_A-B_like"/>
    <property type="match status" value="1"/>
</dbReference>
<dbReference type="AlphaFoldDB" id="A0A7M7NUR2"/>
<evidence type="ECO:0000256" key="14">
    <source>
        <dbReference type="PROSITE-ProRule" id="PRU01379"/>
    </source>
</evidence>
<evidence type="ECO:0000256" key="7">
    <source>
        <dbReference type="ARBA" id="ARBA00022729"/>
    </source>
</evidence>
<keyword evidence="6" id="KW-0479">Metal-binding</keyword>
<dbReference type="Gene3D" id="3.40.630.10">
    <property type="entry name" value="Zn peptidases"/>
    <property type="match status" value="1"/>
</dbReference>
<dbReference type="PANTHER" id="PTHR11705:SF143">
    <property type="entry name" value="SLL0236 PROTEIN"/>
    <property type="match status" value="1"/>
</dbReference>
<dbReference type="RefSeq" id="XP_030839628.1">
    <property type="nucleotide sequence ID" value="XM_030983768.1"/>
</dbReference>
<keyword evidence="7 15" id="KW-0732">Signal</keyword>
<evidence type="ECO:0000256" key="9">
    <source>
        <dbReference type="ARBA" id="ARBA00022833"/>
    </source>
</evidence>
<evidence type="ECO:0000256" key="8">
    <source>
        <dbReference type="ARBA" id="ARBA00022801"/>
    </source>
</evidence>
<reference evidence="18" key="1">
    <citation type="submission" date="2015-02" db="EMBL/GenBank/DDBJ databases">
        <title>Genome sequencing for Strongylocentrotus purpuratus.</title>
        <authorList>
            <person name="Murali S."/>
            <person name="Liu Y."/>
            <person name="Vee V."/>
            <person name="English A."/>
            <person name="Wang M."/>
            <person name="Skinner E."/>
            <person name="Han Y."/>
            <person name="Muzny D.M."/>
            <person name="Worley K.C."/>
            <person name="Gibbs R.A."/>
        </authorList>
    </citation>
    <scope>NUCLEOTIDE SEQUENCE</scope>
</reference>
<dbReference type="GO" id="GO:0008270">
    <property type="term" value="F:zinc ion binding"/>
    <property type="evidence" value="ECO:0007669"/>
    <property type="project" value="InterPro"/>
</dbReference>
<evidence type="ECO:0000256" key="6">
    <source>
        <dbReference type="ARBA" id="ARBA00022723"/>
    </source>
</evidence>
<dbReference type="Pfam" id="PF00246">
    <property type="entry name" value="Peptidase_M14"/>
    <property type="match status" value="1"/>
</dbReference>
<dbReference type="GO" id="GO:0005615">
    <property type="term" value="C:extracellular space"/>
    <property type="evidence" value="ECO:0000318"/>
    <property type="project" value="GO_Central"/>
</dbReference>
<keyword evidence="10" id="KW-0843">Virulence</keyword>
<keyword evidence="4" id="KW-0121">Carboxypeptidase</keyword>
<feature type="signal peptide" evidence="15">
    <location>
        <begin position="1"/>
        <end position="17"/>
    </location>
</feature>
<dbReference type="GO" id="GO:0006508">
    <property type="term" value="P:proteolysis"/>
    <property type="evidence" value="ECO:0000318"/>
    <property type="project" value="GO_Central"/>
</dbReference>
<dbReference type="InterPro" id="IPR003146">
    <property type="entry name" value="M14A_act_pep"/>
</dbReference>
<evidence type="ECO:0000256" key="3">
    <source>
        <dbReference type="ARBA" id="ARBA00005988"/>
    </source>
</evidence>
<comment type="function">
    <text evidence="2">Extracellular metalloprotease that contributes to pathogenicity.</text>
</comment>
<evidence type="ECO:0000256" key="5">
    <source>
        <dbReference type="ARBA" id="ARBA00022670"/>
    </source>
</evidence>
<dbReference type="KEGG" id="spu:589404"/>
<dbReference type="SUPFAM" id="SSF54897">
    <property type="entry name" value="Protease propeptides/inhibitors"/>
    <property type="match status" value="1"/>
</dbReference>
<keyword evidence="13" id="KW-1015">Disulfide bond</keyword>
<keyword evidence="8" id="KW-0378">Hydrolase</keyword>
<dbReference type="InParanoid" id="A0A7M7NUR2"/>
<evidence type="ECO:0000256" key="15">
    <source>
        <dbReference type="SAM" id="SignalP"/>
    </source>
</evidence>
<keyword evidence="18" id="KW-1185">Reference proteome</keyword>
<proteinExistence type="inferred from homology"/>
<dbReference type="GO" id="GO:0004181">
    <property type="term" value="F:metallocarboxypeptidase activity"/>
    <property type="evidence" value="ECO:0000318"/>
    <property type="project" value="GO_Central"/>
</dbReference>
<evidence type="ECO:0000259" key="16">
    <source>
        <dbReference type="PROSITE" id="PS52035"/>
    </source>
</evidence>
<keyword evidence="5" id="KW-0645">Protease</keyword>
<sequence>MRVTLGLLAVILTVCSALPVSRKVRYDSYKVYRVTPRTQEELEWMEEVADRWAMLDFWKRPSTVGRPVDVMVSPDQQLSFVSSASRPGLTIETWISNVQDLIDREAAAMVSSKNDFDAAAFDYNNYHTYEEIFAWMNDFASSHLGVSMVQVTTTYEGEAVYGLRIAKSPSATNVAYIQGGIHAREWISPATVINLIKNYIDNYGSDDTVTSMLDNFVWIIVPVFNVDGYKFSISDDRLWRKNRNPNTGGCAGVDLNRNYDYQWGGASNQKCAQDYQGTKALSEPENSGSKDFLQGFGSNLKLFIDFHSYGQYWLYPWGYTRRTVTQPDRDDQKDLAIAIENSITSVHGKDYFVGESGPDMYPATGGSEDFGYGSLGVKYTYVVELRDEGIFGFELPAYQIQPTAEEIFAGMKTLGKQLVAEFA</sequence>
<dbReference type="PANTHER" id="PTHR11705">
    <property type="entry name" value="PROTEASE FAMILY M14 CARBOXYPEPTIDASE A,B"/>
    <property type="match status" value="1"/>
</dbReference>
<reference evidence="17" key="2">
    <citation type="submission" date="2021-01" db="UniProtKB">
        <authorList>
            <consortium name="EnsemblMetazoa"/>
        </authorList>
    </citation>
    <scope>IDENTIFICATION</scope>
</reference>
<protein>
    <recommendedName>
        <fullName evidence="16">Peptidase M14 domain-containing protein</fullName>
    </recommendedName>
</protein>
<dbReference type="Pfam" id="PF02244">
    <property type="entry name" value="Propep_M14"/>
    <property type="match status" value="1"/>
</dbReference>
<dbReference type="FunFam" id="3.40.630.10:FF:000299">
    <property type="entry name" value="Uncharacterized protein"/>
    <property type="match status" value="1"/>
</dbReference>
<dbReference type="PRINTS" id="PR00765">
    <property type="entry name" value="CRBOXYPTASEA"/>
</dbReference>
<evidence type="ECO:0000256" key="12">
    <source>
        <dbReference type="ARBA" id="ARBA00023145"/>
    </source>
</evidence>
<dbReference type="PROSITE" id="PS52035">
    <property type="entry name" value="PEPTIDASE_M14"/>
    <property type="match status" value="1"/>
</dbReference>
<comment type="cofactor">
    <cofactor evidence="1">
        <name>Zn(2+)</name>
        <dbReference type="ChEBI" id="CHEBI:29105"/>
    </cofactor>
</comment>
<feature type="domain" description="Peptidase M14" evidence="16">
    <location>
        <begin position="125"/>
        <end position="418"/>
    </location>
</feature>
<dbReference type="GeneID" id="589404"/>
<evidence type="ECO:0000256" key="2">
    <source>
        <dbReference type="ARBA" id="ARBA00003091"/>
    </source>
</evidence>
<evidence type="ECO:0000313" key="17">
    <source>
        <dbReference type="EnsemblMetazoa" id="XP_030839628"/>
    </source>
</evidence>
<dbReference type="Gene3D" id="3.30.70.340">
    <property type="entry name" value="Metallocarboxypeptidase-like"/>
    <property type="match status" value="1"/>
</dbReference>
<feature type="chain" id="PRO_5029857016" description="Peptidase M14 domain-containing protein" evidence="15">
    <location>
        <begin position="18"/>
        <end position="423"/>
    </location>
</feature>
<dbReference type="SUPFAM" id="SSF53187">
    <property type="entry name" value="Zn-dependent exopeptidases"/>
    <property type="match status" value="1"/>
</dbReference>
<dbReference type="OMA" id="YPCSEAY"/>
<keyword evidence="9" id="KW-0862">Zinc</keyword>
<organism evidence="17 18">
    <name type="scientific">Strongylocentrotus purpuratus</name>
    <name type="common">Purple sea urchin</name>
    <dbReference type="NCBI Taxonomy" id="7668"/>
    <lineage>
        <taxon>Eukaryota</taxon>
        <taxon>Metazoa</taxon>
        <taxon>Echinodermata</taxon>
        <taxon>Eleutherozoa</taxon>
        <taxon>Echinozoa</taxon>
        <taxon>Echinoidea</taxon>
        <taxon>Euechinoidea</taxon>
        <taxon>Echinacea</taxon>
        <taxon>Camarodonta</taxon>
        <taxon>Echinidea</taxon>
        <taxon>Strongylocentrotidae</taxon>
        <taxon>Strongylocentrotus</taxon>
    </lineage>
</organism>
<keyword evidence="11" id="KW-0482">Metalloprotease</keyword>
<dbReference type="OrthoDB" id="3626597at2759"/>
<keyword evidence="12" id="KW-0865">Zymogen</keyword>
<accession>A0A7M7NUR2</accession>
<evidence type="ECO:0000256" key="10">
    <source>
        <dbReference type="ARBA" id="ARBA00023026"/>
    </source>
</evidence>
<dbReference type="Proteomes" id="UP000007110">
    <property type="component" value="Unassembled WGS sequence"/>
</dbReference>
<dbReference type="InterPro" id="IPR036990">
    <property type="entry name" value="M14A-like_propep"/>
</dbReference>
<evidence type="ECO:0000256" key="1">
    <source>
        <dbReference type="ARBA" id="ARBA00001947"/>
    </source>
</evidence>
<dbReference type="EnsemblMetazoa" id="XM_030983768">
    <property type="protein sequence ID" value="XP_030839628"/>
    <property type="gene ID" value="LOC589404"/>
</dbReference>
<evidence type="ECO:0000313" key="18">
    <source>
        <dbReference type="Proteomes" id="UP000007110"/>
    </source>
</evidence>
<dbReference type="SMART" id="SM00631">
    <property type="entry name" value="Zn_pept"/>
    <property type="match status" value="1"/>
</dbReference>
<feature type="active site" description="Proton donor/acceptor" evidence="14">
    <location>
        <position position="384"/>
    </location>
</feature>
<dbReference type="FunFam" id="3.30.70.340:FF:000002">
    <property type="entry name" value="Carboxypeptidase A"/>
    <property type="match status" value="1"/>
</dbReference>
<evidence type="ECO:0000256" key="13">
    <source>
        <dbReference type="ARBA" id="ARBA00023157"/>
    </source>
</evidence>
<name>A0A7M7NUR2_STRPU</name>
<comment type="similarity">
    <text evidence="3 14">Belongs to the peptidase M14 family.</text>
</comment>